<dbReference type="RefSeq" id="WP_407590159.1">
    <property type="nucleotide sequence ID" value="NZ_JBHDIY010000002.1"/>
</dbReference>
<reference evidence="2 3" key="1">
    <citation type="submission" date="2024-08" db="EMBL/GenBank/DDBJ databases">
        <title>Tateyamaria sp. nov., isolated from marine algae.</title>
        <authorList>
            <person name="Choi B.J."/>
            <person name="Kim J.M."/>
            <person name="Lee J.K."/>
            <person name="Choi D.G."/>
            <person name="Bayburt H."/>
            <person name="Baek J.H."/>
            <person name="Han D.M."/>
            <person name="Jeon C.O."/>
        </authorList>
    </citation>
    <scope>NUCLEOTIDE SEQUENCE [LARGE SCALE GENOMIC DNA]</scope>
    <source>
        <strain evidence="2 3">KMU-156</strain>
    </source>
</reference>
<evidence type="ECO:0000313" key="2">
    <source>
        <dbReference type="EMBL" id="MFL4468405.1"/>
    </source>
</evidence>
<evidence type="ECO:0000313" key="3">
    <source>
        <dbReference type="Proteomes" id="UP001627408"/>
    </source>
</evidence>
<feature type="chain" id="PRO_5045853031" description="Plastocyanin" evidence="1">
    <location>
        <begin position="23"/>
        <end position="115"/>
    </location>
</feature>
<evidence type="ECO:0008006" key="4">
    <source>
        <dbReference type="Google" id="ProtNLM"/>
    </source>
</evidence>
<evidence type="ECO:0000256" key="1">
    <source>
        <dbReference type="SAM" id="SignalP"/>
    </source>
</evidence>
<keyword evidence="3" id="KW-1185">Reference proteome</keyword>
<dbReference type="SUPFAM" id="SSF49503">
    <property type="entry name" value="Cupredoxins"/>
    <property type="match status" value="1"/>
</dbReference>
<dbReference type="Proteomes" id="UP001627408">
    <property type="component" value="Unassembled WGS sequence"/>
</dbReference>
<feature type="signal peptide" evidence="1">
    <location>
        <begin position="1"/>
        <end position="22"/>
    </location>
</feature>
<gene>
    <name evidence="2" type="ORF">ACERZ8_00425</name>
</gene>
<dbReference type="Gene3D" id="2.60.40.420">
    <property type="entry name" value="Cupredoxins - blue copper proteins"/>
    <property type="match status" value="1"/>
</dbReference>
<proteinExistence type="predicted"/>
<dbReference type="EMBL" id="JBHDIY010000002">
    <property type="protein sequence ID" value="MFL4468405.1"/>
    <property type="molecule type" value="Genomic_DNA"/>
</dbReference>
<accession>A0ABW8UMQ2</accession>
<sequence>MKRAFSIVATVAALSVATSAAATEHTILILPDAYFPQITYLDEGDSVRFVNMSGLEHNIVAADAGWEIGPIPDQGEAVLEVDSVGEKSFFNKDAVNEDGEYFVQGDMSFDSAPLN</sequence>
<dbReference type="InterPro" id="IPR008972">
    <property type="entry name" value="Cupredoxin"/>
</dbReference>
<protein>
    <recommendedName>
        <fullName evidence="4">Plastocyanin</fullName>
    </recommendedName>
</protein>
<keyword evidence="1" id="KW-0732">Signal</keyword>
<name>A0ABW8UMQ2_9RHOB</name>
<organism evidence="2 3">
    <name type="scientific">Tateyamaria armeniaca</name>
    <dbReference type="NCBI Taxonomy" id="2518930"/>
    <lineage>
        <taxon>Bacteria</taxon>
        <taxon>Pseudomonadati</taxon>
        <taxon>Pseudomonadota</taxon>
        <taxon>Alphaproteobacteria</taxon>
        <taxon>Rhodobacterales</taxon>
        <taxon>Roseobacteraceae</taxon>
        <taxon>Tateyamaria</taxon>
    </lineage>
</organism>
<comment type="caution">
    <text evidence="2">The sequence shown here is derived from an EMBL/GenBank/DDBJ whole genome shotgun (WGS) entry which is preliminary data.</text>
</comment>